<evidence type="ECO:0000256" key="1">
    <source>
        <dbReference type="SAM" id="Coils"/>
    </source>
</evidence>
<feature type="coiled-coil region" evidence="1">
    <location>
        <begin position="44"/>
        <end position="71"/>
    </location>
</feature>
<evidence type="ECO:0000313" key="3">
    <source>
        <dbReference type="Proteomes" id="UP001457282"/>
    </source>
</evidence>
<feature type="coiled-coil region" evidence="1">
    <location>
        <begin position="175"/>
        <end position="243"/>
    </location>
</feature>
<protein>
    <recommendedName>
        <fullName evidence="4">Protein At-4/1</fullName>
    </recommendedName>
</protein>
<keyword evidence="1" id="KW-0175">Coiled coil</keyword>
<reference evidence="2 3" key="1">
    <citation type="journal article" date="2023" name="G3 (Bethesda)">
        <title>A chromosome-length genome assembly and annotation of blackberry (Rubus argutus, cv. 'Hillquist').</title>
        <authorList>
            <person name="Bruna T."/>
            <person name="Aryal R."/>
            <person name="Dudchenko O."/>
            <person name="Sargent D.J."/>
            <person name="Mead D."/>
            <person name="Buti M."/>
            <person name="Cavallini A."/>
            <person name="Hytonen T."/>
            <person name="Andres J."/>
            <person name="Pham M."/>
            <person name="Weisz D."/>
            <person name="Mascagni F."/>
            <person name="Usai G."/>
            <person name="Natali L."/>
            <person name="Bassil N."/>
            <person name="Fernandez G.E."/>
            <person name="Lomsadze A."/>
            <person name="Armour M."/>
            <person name="Olukolu B."/>
            <person name="Poorten T."/>
            <person name="Britton C."/>
            <person name="Davik J."/>
            <person name="Ashrafi H."/>
            <person name="Aiden E.L."/>
            <person name="Borodovsky M."/>
            <person name="Worthington M."/>
        </authorList>
    </citation>
    <scope>NUCLEOTIDE SEQUENCE [LARGE SCALE GENOMIC DNA]</scope>
    <source>
        <strain evidence="2">PI 553951</strain>
    </source>
</reference>
<comment type="caution">
    <text evidence="2">The sequence shown here is derived from an EMBL/GenBank/DDBJ whole genome shotgun (WGS) entry which is preliminary data.</text>
</comment>
<evidence type="ECO:0008006" key="4">
    <source>
        <dbReference type="Google" id="ProtNLM"/>
    </source>
</evidence>
<dbReference type="Proteomes" id="UP001457282">
    <property type="component" value="Unassembled WGS sequence"/>
</dbReference>
<dbReference type="EMBL" id="JBEDUW010000004">
    <property type="protein sequence ID" value="KAK9931455.1"/>
    <property type="molecule type" value="Genomic_DNA"/>
</dbReference>
<evidence type="ECO:0000313" key="2">
    <source>
        <dbReference type="EMBL" id="KAK9931455.1"/>
    </source>
</evidence>
<gene>
    <name evidence="2" type="ORF">M0R45_018730</name>
</gene>
<keyword evidence="3" id="KW-1185">Reference proteome</keyword>
<accession>A0AAW1X757</accession>
<name>A0AAW1X757_RUBAR</name>
<sequence>MAATTDEEMDSLLSTVDQIYQDFSNGVAEIQSVKSTCNAEAQKRQALEFTCNSLKQENERLTRMYTESLNDLADQLERRSACLSLKAEFKRIRDECLSKEEEHKKAKELVKQDCTAKVDDLEAQIRGFLVEKAKNEATINHLQQDLAAHKSHMHVMASRLDQVQLDVETKYIFEIQDLKDCLAIEQEEKNELSTKLHELEKEMLVSRSKLVEQQRDSSSNWQVETLKTKLMKLRKENEILKRKLLHSDEG</sequence>
<proteinExistence type="predicted"/>
<organism evidence="2 3">
    <name type="scientific">Rubus argutus</name>
    <name type="common">Southern blackberry</name>
    <dbReference type="NCBI Taxonomy" id="59490"/>
    <lineage>
        <taxon>Eukaryota</taxon>
        <taxon>Viridiplantae</taxon>
        <taxon>Streptophyta</taxon>
        <taxon>Embryophyta</taxon>
        <taxon>Tracheophyta</taxon>
        <taxon>Spermatophyta</taxon>
        <taxon>Magnoliopsida</taxon>
        <taxon>eudicotyledons</taxon>
        <taxon>Gunneridae</taxon>
        <taxon>Pentapetalae</taxon>
        <taxon>rosids</taxon>
        <taxon>fabids</taxon>
        <taxon>Rosales</taxon>
        <taxon>Rosaceae</taxon>
        <taxon>Rosoideae</taxon>
        <taxon>Rosoideae incertae sedis</taxon>
        <taxon>Rubus</taxon>
    </lineage>
</organism>
<dbReference type="AlphaFoldDB" id="A0AAW1X757"/>